<dbReference type="Proteomes" id="UP000683360">
    <property type="component" value="Unassembled WGS sequence"/>
</dbReference>
<evidence type="ECO:0000259" key="6">
    <source>
        <dbReference type="PROSITE" id="PS51720"/>
    </source>
</evidence>
<keyword evidence="3" id="KW-0342">GTP-binding</keyword>
<keyword evidence="4" id="KW-0175">Coiled coil</keyword>
<dbReference type="Gene3D" id="3.40.50.300">
    <property type="entry name" value="P-loop containing nucleotide triphosphate hydrolases"/>
    <property type="match status" value="1"/>
</dbReference>
<dbReference type="PROSITE" id="PS51257">
    <property type="entry name" value="PROKAR_LIPOPROTEIN"/>
    <property type="match status" value="1"/>
</dbReference>
<evidence type="ECO:0000256" key="1">
    <source>
        <dbReference type="ARBA" id="ARBA00008535"/>
    </source>
</evidence>
<dbReference type="GO" id="GO:0005525">
    <property type="term" value="F:GTP binding"/>
    <property type="evidence" value="ECO:0007669"/>
    <property type="project" value="UniProtKB-KW"/>
</dbReference>
<accession>A0A8S3SX50</accession>
<evidence type="ECO:0000256" key="3">
    <source>
        <dbReference type="ARBA" id="ARBA00023134"/>
    </source>
</evidence>
<dbReference type="AlphaFoldDB" id="A0A8S3SX50"/>
<evidence type="ECO:0000313" key="8">
    <source>
        <dbReference type="Proteomes" id="UP000683360"/>
    </source>
</evidence>
<dbReference type="InterPro" id="IPR045058">
    <property type="entry name" value="GIMA/IAN/Toc"/>
</dbReference>
<gene>
    <name evidence="7" type="ORF">MEDL_38480</name>
</gene>
<dbReference type="PROSITE" id="PS51720">
    <property type="entry name" value="G_AIG1"/>
    <property type="match status" value="1"/>
</dbReference>
<comment type="similarity">
    <text evidence="1">Belongs to the TRAFAC class TrmE-Era-EngA-EngB-Septin-like GTPase superfamily. AIG1/Toc34/Toc159-like paraseptin GTPase family. IAN subfamily.</text>
</comment>
<feature type="chain" id="PRO_5035761482" description="AIG1-type G domain-containing protein" evidence="5">
    <location>
        <begin position="22"/>
        <end position="295"/>
    </location>
</feature>
<dbReference type="Pfam" id="PF04548">
    <property type="entry name" value="AIG1"/>
    <property type="match status" value="1"/>
</dbReference>
<evidence type="ECO:0000256" key="2">
    <source>
        <dbReference type="ARBA" id="ARBA00022741"/>
    </source>
</evidence>
<dbReference type="EMBL" id="CAJPWZ010001847">
    <property type="protein sequence ID" value="CAG2225381.1"/>
    <property type="molecule type" value="Genomic_DNA"/>
</dbReference>
<name>A0A8S3SX50_MYTED</name>
<feature type="coiled-coil region" evidence="4">
    <location>
        <begin position="238"/>
        <end position="291"/>
    </location>
</feature>
<dbReference type="PANTHER" id="PTHR10903:SF184">
    <property type="entry name" value="GTP-BINDING PROTEIN A"/>
    <property type="match status" value="1"/>
</dbReference>
<evidence type="ECO:0000313" key="7">
    <source>
        <dbReference type="EMBL" id="CAG2225381.1"/>
    </source>
</evidence>
<dbReference type="SUPFAM" id="SSF52540">
    <property type="entry name" value="P-loop containing nucleoside triphosphate hydrolases"/>
    <property type="match status" value="1"/>
</dbReference>
<proteinExistence type="inferred from homology"/>
<evidence type="ECO:0000256" key="5">
    <source>
        <dbReference type="SAM" id="SignalP"/>
    </source>
</evidence>
<dbReference type="InterPro" id="IPR006703">
    <property type="entry name" value="G_AIG1"/>
</dbReference>
<reference evidence="7" key="1">
    <citation type="submission" date="2021-03" db="EMBL/GenBank/DDBJ databases">
        <authorList>
            <person name="Bekaert M."/>
        </authorList>
    </citation>
    <scope>NUCLEOTIDE SEQUENCE</scope>
</reference>
<feature type="domain" description="AIG1-type G" evidence="6">
    <location>
        <begin position="35"/>
        <end position="241"/>
    </location>
</feature>
<dbReference type="OrthoDB" id="431287at2759"/>
<dbReference type="PANTHER" id="PTHR10903">
    <property type="entry name" value="GTPASE, IMAP FAMILY MEMBER-RELATED"/>
    <property type="match status" value="1"/>
</dbReference>
<protein>
    <recommendedName>
        <fullName evidence="6">AIG1-type G domain-containing protein</fullName>
    </recommendedName>
</protein>
<dbReference type="FunFam" id="3.40.50.300:FF:000366">
    <property type="entry name" value="GTPase, IMAP family member 2"/>
    <property type="match status" value="1"/>
</dbReference>
<keyword evidence="8" id="KW-1185">Reference proteome</keyword>
<keyword evidence="5" id="KW-0732">Signal</keyword>
<evidence type="ECO:0000256" key="4">
    <source>
        <dbReference type="SAM" id="Coils"/>
    </source>
</evidence>
<keyword evidence="2" id="KW-0547">Nucleotide-binding</keyword>
<dbReference type="InterPro" id="IPR027417">
    <property type="entry name" value="P-loop_NTPase"/>
</dbReference>
<organism evidence="7 8">
    <name type="scientific">Mytilus edulis</name>
    <name type="common">Blue mussel</name>
    <dbReference type="NCBI Taxonomy" id="6550"/>
    <lineage>
        <taxon>Eukaryota</taxon>
        <taxon>Metazoa</taxon>
        <taxon>Spiralia</taxon>
        <taxon>Lophotrochozoa</taxon>
        <taxon>Mollusca</taxon>
        <taxon>Bivalvia</taxon>
        <taxon>Autobranchia</taxon>
        <taxon>Pteriomorphia</taxon>
        <taxon>Mytilida</taxon>
        <taxon>Mytiloidea</taxon>
        <taxon>Mytilidae</taxon>
        <taxon>Mytilinae</taxon>
        <taxon>Mytilus</taxon>
    </lineage>
</organism>
<feature type="signal peptide" evidence="5">
    <location>
        <begin position="1"/>
        <end position="21"/>
    </location>
</feature>
<sequence length="295" mass="34420">MKVFKISLILWVIILLFSCSAEESCSSQSGMDVDSETRHCSQKESEDIGITENERRILLIGRTGVDTSGESVTRKTEYARSLRFGRNLLVVDTPGLFDTSIPNNETMKEIAQCYSQTAPGLHAIIFVTTIGRFTKEEKDTFDFFLTHLGKEVIDYMIVVFTGKDRLDHEKRTIKQFVSNLKDESALRWLLNRTEYRYTAFGYGGNRADREAEVIELLEMIDDLVKENDGKYYTNDMYKRNEKILKERWEEEKRKETEKLETEIQSAKKSAQNEFEEKQKELEKNLKTRRLNMKII</sequence>
<comment type="caution">
    <text evidence="7">The sequence shown here is derived from an EMBL/GenBank/DDBJ whole genome shotgun (WGS) entry which is preliminary data.</text>
</comment>